<dbReference type="SUPFAM" id="SSF48179">
    <property type="entry name" value="6-phosphogluconate dehydrogenase C-terminal domain-like"/>
    <property type="match status" value="1"/>
</dbReference>
<dbReference type="PIRSF" id="PIRSF000105">
    <property type="entry name" value="HCDH"/>
    <property type="match status" value="1"/>
</dbReference>
<organism evidence="6 7">
    <name type="scientific">Arthrobacter horti</name>
    <dbReference type="NCBI Taxonomy" id="3068273"/>
    <lineage>
        <taxon>Bacteria</taxon>
        <taxon>Bacillati</taxon>
        <taxon>Actinomycetota</taxon>
        <taxon>Actinomycetes</taxon>
        <taxon>Micrococcales</taxon>
        <taxon>Micrococcaceae</taxon>
        <taxon>Arthrobacter</taxon>
    </lineage>
</organism>
<evidence type="ECO:0000259" key="4">
    <source>
        <dbReference type="Pfam" id="PF00725"/>
    </source>
</evidence>
<sequence length="287" mass="30465">MTAGGRRILVVGAGAMGSQIAMLCALAGHRTEIFDVSADAYDAALAALRGRVERMVVKGRLTDAEADEAFSRLAFVPLLEDGAATADLVVEAATERLDVKRDIFTRLGAAAPAHAVLTTNSSTLASSRLAEASGRPDRLCNMHFFNPALQMACVEVVRNPETSDDTVDTVLALARELGKQPVLVQREVPGFIANRLMGAVQKEALALYAEGVASFEDIDATARGALNHPMGPFELMDLVGLDVTQFIAEAIFAETGAPEDAPSPLVGRLVDHGKLGRKSGEGWYRYG</sequence>
<comment type="caution">
    <text evidence="6">The sequence shown here is derived from an EMBL/GenBank/DDBJ whole genome shotgun (WGS) entry which is preliminary data.</text>
</comment>
<keyword evidence="3" id="KW-0560">Oxidoreductase</keyword>
<evidence type="ECO:0000259" key="5">
    <source>
        <dbReference type="Pfam" id="PF02737"/>
    </source>
</evidence>
<comment type="similarity">
    <text evidence="2">Belongs to the 3-hydroxyacyl-CoA dehydrogenase family.</text>
</comment>
<evidence type="ECO:0000256" key="1">
    <source>
        <dbReference type="ARBA" id="ARBA00005086"/>
    </source>
</evidence>
<dbReference type="InterPro" id="IPR008927">
    <property type="entry name" value="6-PGluconate_DH-like_C_sf"/>
</dbReference>
<dbReference type="InterPro" id="IPR006176">
    <property type="entry name" value="3-OHacyl-CoA_DH_NAD-bd"/>
</dbReference>
<keyword evidence="7" id="KW-1185">Reference proteome</keyword>
<dbReference type="RefSeq" id="WP_305997560.1">
    <property type="nucleotide sequence ID" value="NZ_JAVALS010000016.1"/>
</dbReference>
<dbReference type="PANTHER" id="PTHR48075">
    <property type="entry name" value="3-HYDROXYACYL-COA DEHYDROGENASE FAMILY PROTEIN"/>
    <property type="match status" value="1"/>
</dbReference>
<evidence type="ECO:0000313" key="7">
    <source>
        <dbReference type="Proteomes" id="UP001232725"/>
    </source>
</evidence>
<evidence type="ECO:0000256" key="2">
    <source>
        <dbReference type="ARBA" id="ARBA00009463"/>
    </source>
</evidence>
<dbReference type="SUPFAM" id="SSF51735">
    <property type="entry name" value="NAD(P)-binding Rossmann-fold domains"/>
    <property type="match status" value="1"/>
</dbReference>
<reference evidence="6 7" key="1">
    <citation type="submission" date="2023-08" db="EMBL/GenBank/DDBJ databases">
        <title>Arthrobacter horti sp. nov., isolated from forest soil.</title>
        <authorList>
            <person name="Park M."/>
        </authorList>
    </citation>
    <scope>NUCLEOTIDE SEQUENCE [LARGE SCALE GENOMIC DNA]</scope>
    <source>
        <strain evidence="6 7">YJM1</strain>
    </source>
</reference>
<accession>A0ABT9ISE4</accession>
<feature type="domain" description="3-hydroxyacyl-CoA dehydrogenase NAD binding" evidence="5">
    <location>
        <begin position="8"/>
        <end position="186"/>
    </location>
</feature>
<dbReference type="EMBL" id="JAVALS010000016">
    <property type="protein sequence ID" value="MDP5228516.1"/>
    <property type="molecule type" value="Genomic_DNA"/>
</dbReference>
<comment type="pathway">
    <text evidence="1">Lipid metabolism; butanoate metabolism.</text>
</comment>
<dbReference type="InterPro" id="IPR006108">
    <property type="entry name" value="3HC_DH_C"/>
</dbReference>
<evidence type="ECO:0000313" key="6">
    <source>
        <dbReference type="EMBL" id="MDP5228516.1"/>
    </source>
</evidence>
<dbReference type="Proteomes" id="UP001232725">
    <property type="component" value="Unassembled WGS sequence"/>
</dbReference>
<dbReference type="InterPro" id="IPR013328">
    <property type="entry name" value="6PGD_dom2"/>
</dbReference>
<protein>
    <submittedName>
        <fullName evidence="6">3-hydroxyacyl-CoA dehydrogenase family protein</fullName>
    </submittedName>
</protein>
<proteinExistence type="inferred from homology"/>
<dbReference type="PANTHER" id="PTHR48075:SF5">
    <property type="entry name" value="3-HYDROXYBUTYRYL-COA DEHYDROGENASE"/>
    <property type="match status" value="1"/>
</dbReference>
<feature type="domain" description="3-hydroxyacyl-CoA dehydrogenase C-terminal" evidence="4">
    <location>
        <begin position="190"/>
        <end position="286"/>
    </location>
</feature>
<dbReference type="Pfam" id="PF00725">
    <property type="entry name" value="3HCDH"/>
    <property type="match status" value="1"/>
</dbReference>
<name>A0ABT9ISE4_9MICC</name>
<dbReference type="Gene3D" id="1.10.1040.10">
    <property type="entry name" value="N-(1-d-carboxylethyl)-l-norvaline Dehydrogenase, domain 2"/>
    <property type="match status" value="1"/>
</dbReference>
<dbReference type="Gene3D" id="3.40.50.720">
    <property type="entry name" value="NAD(P)-binding Rossmann-like Domain"/>
    <property type="match status" value="1"/>
</dbReference>
<dbReference type="InterPro" id="IPR022694">
    <property type="entry name" value="3-OHacyl-CoA_DH"/>
</dbReference>
<evidence type="ECO:0000256" key="3">
    <source>
        <dbReference type="ARBA" id="ARBA00023002"/>
    </source>
</evidence>
<dbReference type="Pfam" id="PF02737">
    <property type="entry name" value="3HCDH_N"/>
    <property type="match status" value="1"/>
</dbReference>
<gene>
    <name evidence="6" type="ORF">Q9R02_15245</name>
</gene>
<dbReference type="InterPro" id="IPR036291">
    <property type="entry name" value="NAD(P)-bd_dom_sf"/>
</dbReference>